<evidence type="ECO:0000313" key="2">
    <source>
        <dbReference type="EMBL" id="KAH0778866.1"/>
    </source>
</evidence>
<dbReference type="PROSITE" id="PS50878">
    <property type="entry name" value="RT_POL"/>
    <property type="match status" value="1"/>
</dbReference>
<dbReference type="CDD" id="cd01650">
    <property type="entry name" value="RT_nLTR_like"/>
    <property type="match status" value="1"/>
</dbReference>
<accession>A0ABQ7WDR9</accession>
<dbReference type="InterPro" id="IPR000477">
    <property type="entry name" value="RT_dom"/>
</dbReference>
<evidence type="ECO:0000313" key="3">
    <source>
        <dbReference type="Proteomes" id="UP000826656"/>
    </source>
</evidence>
<evidence type="ECO:0000259" key="1">
    <source>
        <dbReference type="PROSITE" id="PS50878"/>
    </source>
</evidence>
<gene>
    <name evidence="2" type="ORF">KY290_005293</name>
</gene>
<dbReference type="SUPFAM" id="SSF56672">
    <property type="entry name" value="DNA/RNA polymerases"/>
    <property type="match status" value="1"/>
</dbReference>
<sequence length="287" mass="32852">MLTNADGVVVTHPTQIEEEVLSYYKTLLGSCVEQLPMGNPLVMKDGPILNREQQMLLIKSVTRSEVAEVLKGINDMKAPGCDGFNAVFFKKAWPIVGEDIIDAIQEFFQTGTMYKAINYTTVTLIPKIPNSERITQYRPISCCTLLYKIISKILTRRLQQVMDNIVDRNQFAFVPGRLINDNIILSHELVKGYGRKRISPRCMMKVDMRKAYDSVEWVYLEQVLERLQFPLLFRQSIMQCVQIVSYSTLINGQPSIPFNAKKGLRQGDPLSPFLFVLSMEYLTRLLK</sequence>
<dbReference type="InterPro" id="IPR052343">
    <property type="entry name" value="Retrotransposon-Effector_Assoc"/>
</dbReference>
<reference evidence="2 3" key="1">
    <citation type="journal article" date="2021" name="bioRxiv">
        <title>Chromosome-scale and haplotype-resolved genome assembly of a tetraploid potato cultivar.</title>
        <authorList>
            <person name="Sun H."/>
            <person name="Jiao W.-B."/>
            <person name="Krause K."/>
            <person name="Campoy J.A."/>
            <person name="Goel M."/>
            <person name="Folz-Donahue K."/>
            <person name="Kukat C."/>
            <person name="Huettel B."/>
            <person name="Schneeberger K."/>
        </authorList>
    </citation>
    <scope>NUCLEOTIDE SEQUENCE [LARGE SCALE GENOMIC DNA]</scope>
    <source>
        <strain evidence="2">SolTubOtavaFocal</strain>
        <tissue evidence="2">Leaves</tissue>
    </source>
</reference>
<dbReference type="EMBL" id="JAIVGD010000002">
    <property type="protein sequence ID" value="KAH0778866.1"/>
    <property type="molecule type" value="Genomic_DNA"/>
</dbReference>
<keyword evidence="3" id="KW-1185">Reference proteome</keyword>
<dbReference type="InterPro" id="IPR043502">
    <property type="entry name" value="DNA/RNA_pol_sf"/>
</dbReference>
<name>A0ABQ7WDR9_SOLTU</name>
<dbReference type="Pfam" id="PF00078">
    <property type="entry name" value="RVT_1"/>
    <property type="match status" value="1"/>
</dbReference>
<organism evidence="2 3">
    <name type="scientific">Solanum tuberosum</name>
    <name type="common">Potato</name>
    <dbReference type="NCBI Taxonomy" id="4113"/>
    <lineage>
        <taxon>Eukaryota</taxon>
        <taxon>Viridiplantae</taxon>
        <taxon>Streptophyta</taxon>
        <taxon>Embryophyta</taxon>
        <taxon>Tracheophyta</taxon>
        <taxon>Spermatophyta</taxon>
        <taxon>Magnoliopsida</taxon>
        <taxon>eudicotyledons</taxon>
        <taxon>Gunneridae</taxon>
        <taxon>Pentapetalae</taxon>
        <taxon>asterids</taxon>
        <taxon>lamiids</taxon>
        <taxon>Solanales</taxon>
        <taxon>Solanaceae</taxon>
        <taxon>Solanoideae</taxon>
        <taxon>Solaneae</taxon>
        <taxon>Solanum</taxon>
    </lineage>
</organism>
<feature type="domain" description="Reverse transcriptase" evidence="1">
    <location>
        <begin position="106"/>
        <end position="287"/>
    </location>
</feature>
<comment type="caution">
    <text evidence="2">The sequence shown here is derived from an EMBL/GenBank/DDBJ whole genome shotgun (WGS) entry which is preliminary data.</text>
</comment>
<dbReference type="Proteomes" id="UP000826656">
    <property type="component" value="Unassembled WGS sequence"/>
</dbReference>
<protein>
    <recommendedName>
        <fullName evidence="1">Reverse transcriptase domain-containing protein</fullName>
    </recommendedName>
</protein>
<dbReference type="PANTHER" id="PTHR46890:SF48">
    <property type="entry name" value="RNA-DIRECTED DNA POLYMERASE"/>
    <property type="match status" value="1"/>
</dbReference>
<proteinExistence type="predicted"/>
<dbReference type="PANTHER" id="PTHR46890">
    <property type="entry name" value="NON-LTR RETROLELEMENT REVERSE TRANSCRIPTASE-LIKE PROTEIN-RELATED"/>
    <property type="match status" value="1"/>
</dbReference>